<keyword evidence="2" id="KW-0808">Transferase</keyword>
<dbReference type="SUPFAM" id="SSF53271">
    <property type="entry name" value="PRTase-like"/>
    <property type="match status" value="1"/>
</dbReference>
<sequence>MKPDVSAHVLFKDRRQAGRALAQALKPRLQGRPLVLALPRGGVPVAFEVAKALGAPLDVVLVRKIGAPGNEEFALGAVAEGNPPYCVADQAMMALFGATQVWFDAERDRQLLEIERRRQVYCGDRRPEISGHEVVLVDDGIATGNTARAALLALIAAGPSRLLFAAPVGAREALAMLSPLVDELVCLEAPEPFRAVGLHYEQFDQTRDEEVVRLLAQSRAFESAPSVRG</sequence>
<gene>
    <name evidence="2" type="ORF">WP8W18C01_23460</name>
</gene>
<protein>
    <submittedName>
        <fullName evidence="2">Phosphoribosyltransferase</fullName>
    </submittedName>
</protein>
<dbReference type="CDD" id="cd06223">
    <property type="entry name" value="PRTases_typeI"/>
    <property type="match status" value="1"/>
</dbReference>
<organism evidence="2 3">
    <name type="scientific">Pseudomonas putida</name>
    <name type="common">Arthrobacter siderocapsulatus</name>
    <dbReference type="NCBI Taxonomy" id="303"/>
    <lineage>
        <taxon>Bacteria</taxon>
        <taxon>Pseudomonadati</taxon>
        <taxon>Pseudomonadota</taxon>
        <taxon>Gammaproteobacteria</taxon>
        <taxon>Pseudomonadales</taxon>
        <taxon>Pseudomonadaceae</taxon>
        <taxon>Pseudomonas</taxon>
    </lineage>
</organism>
<dbReference type="InterPro" id="IPR000836">
    <property type="entry name" value="PRTase_dom"/>
</dbReference>
<evidence type="ECO:0000259" key="1">
    <source>
        <dbReference type="Pfam" id="PF00156"/>
    </source>
</evidence>
<proteinExistence type="predicted"/>
<dbReference type="RefSeq" id="WP_090342568.1">
    <property type="nucleotide sequence ID" value="NZ_AP022055.1"/>
</dbReference>
<name>A0A6S5TX48_PSEPU</name>
<dbReference type="AlphaFoldDB" id="A0A6S5TX48"/>
<dbReference type="EMBL" id="AP022227">
    <property type="protein sequence ID" value="BBT40005.1"/>
    <property type="molecule type" value="Genomic_DNA"/>
</dbReference>
<evidence type="ECO:0000313" key="2">
    <source>
        <dbReference type="EMBL" id="BBT40005.1"/>
    </source>
</evidence>
<dbReference type="GeneID" id="93543976"/>
<feature type="domain" description="Phosphoribosyltransferase" evidence="1">
    <location>
        <begin position="30"/>
        <end position="186"/>
    </location>
</feature>
<evidence type="ECO:0000313" key="3">
    <source>
        <dbReference type="Proteomes" id="UP000515680"/>
    </source>
</evidence>
<dbReference type="GO" id="GO:0016757">
    <property type="term" value="F:glycosyltransferase activity"/>
    <property type="evidence" value="ECO:0007669"/>
    <property type="project" value="UniProtKB-KW"/>
</dbReference>
<dbReference type="Pfam" id="PF00156">
    <property type="entry name" value="Pribosyltran"/>
    <property type="match status" value="1"/>
</dbReference>
<dbReference type="Gene3D" id="3.30.1310.20">
    <property type="entry name" value="PRTase-like"/>
    <property type="match status" value="1"/>
</dbReference>
<accession>A0A6S5TX48</accession>
<dbReference type="Gene3D" id="3.40.50.2020">
    <property type="match status" value="1"/>
</dbReference>
<reference evidence="2 3" key="1">
    <citation type="submission" date="2019-12" db="EMBL/GenBank/DDBJ databases">
        <title>complete genome sequences of Pseudomonas putida str. WP8-W18-CRE-01 isolated from wastewater treatment plant effluent.</title>
        <authorList>
            <person name="Sekizuka T."/>
            <person name="Itokawa K."/>
            <person name="Yatsu K."/>
            <person name="Inamine Y."/>
            <person name="Kuroda M."/>
        </authorList>
    </citation>
    <scope>NUCLEOTIDE SEQUENCE [LARGE SCALE GENOMIC DNA]</scope>
    <source>
        <strain evidence="2 3">WP8-W18-CRE-01</strain>
    </source>
</reference>
<dbReference type="InterPro" id="IPR029057">
    <property type="entry name" value="PRTase-like"/>
</dbReference>
<keyword evidence="2" id="KW-0328">Glycosyltransferase</keyword>
<dbReference type="Proteomes" id="UP000515680">
    <property type="component" value="Chromosome"/>
</dbReference>